<dbReference type="InterPro" id="IPR036116">
    <property type="entry name" value="FN3_sf"/>
</dbReference>
<feature type="domain" description="Fibronectin type-III" evidence="5">
    <location>
        <begin position="317"/>
        <end position="407"/>
    </location>
</feature>
<evidence type="ECO:0000313" key="6">
    <source>
        <dbReference type="EMBL" id="KAF0296567.1"/>
    </source>
</evidence>
<protein>
    <submittedName>
        <fullName evidence="6">Down syndrome cell adhesion molecule-like protein Dscam2</fullName>
    </submittedName>
</protein>
<feature type="domain" description="Ig-like" evidence="4">
    <location>
        <begin position="2"/>
        <end position="101"/>
    </location>
</feature>
<sequence>MPRSTSSEVGSAARNTRLEVTVTRRAVIEPSQLLVTTSQPAQLTCHVTPPLAAGDIVWFKDGRRLPAAASRPALQLTGGNRSVAGMYQCHVTDDLATAQVRIGALPARLLLSLVQQTVQPVVDTAVTFTCAATASPPPAVTWTRDGVSVDQLGGRFQFSRRAPRLRRRAAHPPSGGADGCLSPPTIAEIGGREYGYSADKGVDEPLRRAAPHSVTVPARFQQRQRAVSVVPGAVRAALESKQIMVVGYLSGSGDGGFGELTERVLGGQCRGARQHPRGEGGAAPSYRLHVFAVNRHGCSEPSGALRVHTEPEPPGGPPLGARLRPAGPRTLRLTWSPPPPQSLTHGRITYVRLADQITLTRSVRRPELVLLLKHLRPNTAYSVTMSACNRAGQCPAGSPVTATTEEGVPEVAPRQLTCRAVSPSSIGLS</sequence>
<dbReference type="SUPFAM" id="SSF48726">
    <property type="entry name" value="Immunoglobulin"/>
    <property type="match status" value="2"/>
</dbReference>
<feature type="region of interest" description="Disordered" evidence="3">
    <location>
        <begin position="163"/>
        <end position="183"/>
    </location>
</feature>
<dbReference type="SMART" id="SM00060">
    <property type="entry name" value="FN3"/>
    <property type="match status" value="1"/>
</dbReference>
<evidence type="ECO:0000256" key="3">
    <source>
        <dbReference type="SAM" id="MobiDB-lite"/>
    </source>
</evidence>
<dbReference type="AlphaFoldDB" id="A0A6A4VJJ1"/>
<dbReference type="PROSITE" id="PS50835">
    <property type="entry name" value="IG_LIKE"/>
    <property type="match status" value="2"/>
</dbReference>
<dbReference type="PANTHER" id="PTHR44170">
    <property type="entry name" value="PROTEIN SIDEKICK"/>
    <property type="match status" value="1"/>
</dbReference>
<dbReference type="SUPFAM" id="SSF49265">
    <property type="entry name" value="Fibronectin type III"/>
    <property type="match status" value="1"/>
</dbReference>
<dbReference type="EMBL" id="VIIS01001549">
    <property type="protein sequence ID" value="KAF0296567.1"/>
    <property type="molecule type" value="Genomic_DNA"/>
</dbReference>
<accession>A0A6A4VJJ1</accession>
<keyword evidence="1" id="KW-0677">Repeat</keyword>
<reference evidence="6 7" key="1">
    <citation type="submission" date="2019-07" db="EMBL/GenBank/DDBJ databases">
        <title>Draft genome assembly of a fouling barnacle, Amphibalanus amphitrite (Darwin, 1854): The first reference genome for Thecostraca.</title>
        <authorList>
            <person name="Kim W."/>
        </authorList>
    </citation>
    <scope>NUCLEOTIDE SEQUENCE [LARGE SCALE GENOMIC DNA]</scope>
    <source>
        <strain evidence="6">SNU_AA5</strain>
        <tissue evidence="6">Soma without cirri and trophi</tissue>
    </source>
</reference>
<dbReference type="InterPro" id="IPR003961">
    <property type="entry name" value="FN3_dom"/>
</dbReference>
<evidence type="ECO:0000256" key="2">
    <source>
        <dbReference type="ARBA" id="ARBA00023157"/>
    </source>
</evidence>
<dbReference type="Gene3D" id="2.60.40.10">
    <property type="entry name" value="Immunoglobulins"/>
    <property type="match status" value="3"/>
</dbReference>
<comment type="caution">
    <text evidence="6">The sequence shown here is derived from an EMBL/GenBank/DDBJ whole genome shotgun (WGS) entry which is preliminary data.</text>
</comment>
<dbReference type="OrthoDB" id="6359812at2759"/>
<dbReference type="PROSITE" id="PS50853">
    <property type="entry name" value="FN3"/>
    <property type="match status" value="1"/>
</dbReference>
<evidence type="ECO:0000259" key="5">
    <source>
        <dbReference type="PROSITE" id="PS50853"/>
    </source>
</evidence>
<dbReference type="GO" id="GO:0098609">
    <property type="term" value="P:cell-cell adhesion"/>
    <property type="evidence" value="ECO:0007669"/>
    <property type="project" value="TreeGrafter"/>
</dbReference>
<dbReference type="InterPro" id="IPR036179">
    <property type="entry name" value="Ig-like_dom_sf"/>
</dbReference>
<organism evidence="6 7">
    <name type="scientific">Amphibalanus amphitrite</name>
    <name type="common">Striped barnacle</name>
    <name type="synonym">Balanus amphitrite</name>
    <dbReference type="NCBI Taxonomy" id="1232801"/>
    <lineage>
        <taxon>Eukaryota</taxon>
        <taxon>Metazoa</taxon>
        <taxon>Ecdysozoa</taxon>
        <taxon>Arthropoda</taxon>
        <taxon>Crustacea</taxon>
        <taxon>Multicrustacea</taxon>
        <taxon>Cirripedia</taxon>
        <taxon>Thoracica</taxon>
        <taxon>Thoracicalcarea</taxon>
        <taxon>Balanomorpha</taxon>
        <taxon>Balanoidea</taxon>
        <taxon>Balanidae</taxon>
        <taxon>Amphibalaninae</taxon>
        <taxon>Amphibalanus</taxon>
    </lineage>
</organism>
<dbReference type="InterPro" id="IPR013783">
    <property type="entry name" value="Ig-like_fold"/>
</dbReference>
<evidence type="ECO:0000256" key="1">
    <source>
        <dbReference type="ARBA" id="ARBA00022737"/>
    </source>
</evidence>
<gene>
    <name evidence="6" type="primary">Dscam2_28</name>
    <name evidence="6" type="ORF">FJT64_005986</name>
</gene>
<evidence type="ECO:0000259" key="4">
    <source>
        <dbReference type="PROSITE" id="PS50835"/>
    </source>
</evidence>
<dbReference type="CDD" id="cd00063">
    <property type="entry name" value="FN3"/>
    <property type="match status" value="1"/>
</dbReference>
<name>A0A6A4VJJ1_AMPAM</name>
<dbReference type="InterPro" id="IPR007110">
    <property type="entry name" value="Ig-like_dom"/>
</dbReference>
<dbReference type="PANTHER" id="PTHR44170:SF46">
    <property type="entry name" value="PROTEIN SIDEKICK"/>
    <property type="match status" value="1"/>
</dbReference>
<evidence type="ECO:0000313" key="7">
    <source>
        <dbReference type="Proteomes" id="UP000440578"/>
    </source>
</evidence>
<feature type="domain" description="Ig-like" evidence="4">
    <location>
        <begin position="106"/>
        <end position="146"/>
    </location>
</feature>
<dbReference type="Pfam" id="PF00041">
    <property type="entry name" value="fn3"/>
    <property type="match status" value="1"/>
</dbReference>
<proteinExistence type="predicted"/>
<keyword evidence="2" id="KW-1015">Disulfide bond</keyword>
<keyword evidence="7" id="KW-1185">Reference proteome</keyword>
<dbReference type="Proteomes" id="UP000440578">
    <property type="component" value="Unassembled WGS sequence"/>
</dbReference>